<evidence type="ECO:0000313" key="3">
    <source>
        <dbReference type="Proteomes" id="UP000321204"/>
    </source>
</evidence>
<feature type="signal peptide" evidence="1">
    <location>
        <begin position="1"/>
        <end position="26"/>
    </location>
</feature>
<proteinExistence type="predicted"/>
<gene>
    <name evidence="2" type="ORF">FSB75_06885</name>
</gene>
<accession>A0A5B8UGJ7</accession>
<dbReference type="OrthoDB" id="671785at2"/>
<evidence type="ECO:0000256" key="1">
    <source>
        <dbReference type="SAM" id="SignalP"/>
    </source>
</evidence>
<dbReference type="AlphaFoldDB" id="A0A5B8UGJ7"/>
<dbReference type="PROSITE" id="PS51257">
    <property type="entry name" value="PROKAR_LIPOPROTEIN"/>
    <property type="match status" value="1"/>
</dbReference>
<keyword evidence="3" id="KW-1185">Reference proteome</keyword>
<feature type="chain" id="PRO_5022722209" evidence="1">
    <location>
        <begin position="27"/>
        <end position="140"/>
    </location>
</feature>
<reference evidence="2 3" key="1">
    <citation type="journal article" date="2015" name="Int. J. Syst. Evol. Microbiol.">
        <title>Flavisolibacter ginsenosidimutans sp. nov., with ginsenoside-converting activity isolated from soil used for cultivating ginseng.</title>
        <authorList>
            <person name="Zhao Y."/>
            <person name="Liu Q."/>
            <person name="Kang M.S."/>
            <person name="Jin F."/>
            <person name="Yu H."/>
            <person name="Im W.T."/>
        </authorList>
    </citation>
    <scope>NUCLEOTIDE SEQUENCE [LARGE SCALE GENOMIC DNA]</scope>
    <source>
        <strain evidence="2 3">Gsoil 636</strain>
    </source>
</reference>
<keyword evidence="1" id="KW-0732">Signal</keyword>
<organism evidence="2 3">
    <name type="scientific">Flavisolibacter ginsenosidimutans</name>
    <dbReference type="NCBI Taxonomy" id="661481"/>
    <lineage>
        <taxon>Bacteria</taxon>
        <taxon>Pseudomonadati</taxon>
        <taxon>Bacteroidota</taxon>
        <taxon>Chitinophagia</taxon>
        <taxon>Chitinophagales</taxon>
        <taxon>Chitinophagaceae</taxon>
        <taxon>Flavisolibacter</taxon>
    </lineage>
</organism>
<evidence type="ECO:0000313" key="2">
    <source>
        <dbReference type="EMBL" id="QEC55633.1"/>
    </source>
</evidence>
<name>A0A5B8UGJ7_9BACT</name>
<dbReference type="KEGG" id="fgg:FSB75_06885"/>
<dbReference type="EMBL" id="CP042433">
    <property type="protein sequence ID" value="QEC55633.1"/>
    <property type="molecule type" value="Genomic_DNA"/>
</dbReference>
<dbReference type="Proteomes" id="UP000321204">
    <property type="component" value="Chromosome"/>
</dbReference>
<dbReference type="RefSeq" id="WP_146784701.1">
    <property type="nucleotide sequence ID" value="NZ_BAABIO010000002.1"/>
</dbReference>
<sequence>MLKKIVFNTCLLLLVACNNDSESTSAAPPENDVDAARTFIRSALDGRWKDAKRLIVQDSINIGDLDATEQNYTQHMNVTDQRGYRESQIRIFDTRKQGDSISIVTYANTYKNQKDSIKVVKQNGAWLVDLKYSFPNNRQQ</sequence>
<protein>
    <submittedName>
        <fullName evidence="2">DUF4878 domain-containing protein</fullName>
    </submittedName>
</protein>